<dbReference type="InterPro" id="IPR041679">
    <property type="entry name" value="DNA2/NAM7-like_C"/>
</dbReference>
<dbReference type="SUPFAM" id="SSF52540">
    <property type="entry name" value="P-loop containing nucleoside triphosphate hydrolases"/>
    <property type="match status" value="1"/>
</dbReference>
<dbReference type="InterPro" id="IPR050534">
    <property type="entry name" value="Coronavir_polyprotein_1ab"/>
</dbReference>
<sequence length="1158" mass="127002">MNRPYFHSTIHQLEAEFAQHKSNLSVVRALYLELGHRKVKRALQLRVKIDDYLKVTTVSGSPVTEAPKTSILSLESTPIPQKPLATRLPSPSEPPPPITNRPEQLLDAWTALEVLSPATFKRPEDLAGGVRRNVVPVSRDSLPWLSGRRSQPERRMYYQIILGSIRMEEAVTRLLARYGDSRTERPSTHGRAPLAVIMLDSRGVPVSSPSVAVSSFGWGLMTALNGRLADLARWSEVESPLVNRLESVLTGPPRDNQGTGSEPARPVDWSLLMRGYAMLVREFGLPDDLIESPSFAVCNYKYYRNPDPPEFLLLNSFFLGDLAFARRLVSSGQVPLSLARYLGLKPPTLKQDVLKSQAALLDAVSPKLTPPSRWPGPGRKPLVLLQQAAVNLAAKELQNGGLLGVNGPPGTGKTTLLRDVVAHVVAARAEAMSCFDDPASAFTASDQRINVGGGSWLNLHRLCPTVRGYELLAATSNNKAVENISRELPAIGAIAADAVGLRYFQSLSDSVHECPTWGLIAAVLGNSENRFRFREVFWNDEDVGMSGYLAAAAGTPQQIEQRDPETGVVTFRQPRLIASESPPTTHEEGLTRWRKARGKFREAVDRFRSWQQLLVTVEQDVSNLPRLKIAESTASCLFTTATTKESGCREIWMKAKATASTAENELAQTTAAMSAHVNTRPNLLSRLFGTKSAKTWQKADTAFRATLKQREDVLAAASVDLIQREAEHKQAIAEIQARQSEWKKATETRIETEKRIGDARKNGTLLLDEAFFQRSHSDKHLCSPWFPDKAHVVRDEVFQSALDLHRAFINVAAKPIRHNLAVLMKVMGGSRLRTSAQEALLADLWSTLFLVVPLISTTFASVERMLGRLPSESLGWLLVDEGGQALPQSAVGALIRTRRALIVGDPVQIEPVVSLPDQLTRAISLQMGVDPDRFAAPIASVQTLADAASSFESELQTENGSRVAGIPLLVHRRCTEPMFGVANAIAYGGMMVSAKNTGPSSIRDILGPSTWLHVEGSAEHHWCEDEGKIVLDLLRQLANAGVQPDLFILSPFVAVAQRLREMIHASGLTEGWPIDGGSRRWTESRIGTVHTAQGREAEAVILVLGAPLANQAGARNWAGVRPNLLNVALTRAKEVIYVIGNRNLWSEAGVFRKLAARL</sequence>
<reference evidence="7" key="1">
    <citation type="submission" date="2017-06" db="EMBL/GenBank/DDBJ databases">
        <title>Genome analysis of Fimbriiglobus ruber SP5, the first member of the order Planctomycetales with confirmed chitinolytic capability.</title>
        <authorList>
            <person name="Ravin N.V."/>
            <person name="Rakitin A.L."/>
            <person name="Ivanova A.A."/>
            <person name="Beletsky A.V."/>
            <person name="Kulichevskaya I.S."/>
            <person name="Mardanov A.V."/>
            <person name="Dedysh S.N."/>
        </authorList>
    </citation>
    <scope>NUCLEOTIDE SEQUENCE [LARGE SCALE GENOMIC DNA]</scope>
    <source>
        <strain evidence="7">SP5</strain>
    </source>
</reference>
<dbReference type="CDD" id="cd18808">
    <property type="entry name" value="SF1_C_Upf1"/>
    <property type="match status" value="1"/>
</dbReference>
<evidence type="ECO:0000313" key="6">
    <source>
        <dbReference type="EMBL" id="OWK43842.1"/>
    </source>
</evidence>
<keyword evidence="7" id="KW-1185">Reference proteome</keyword>
<dbReference type="PANTHER" id="PTHR43788:SF8">
    <property type="entry name" value="DNA-BINDING PROTEIN SMUBP-2"/>
    <property type="match status" value="1"/>
</dbReference>
<dbReference type="GO" id="GO:0005524">
    <property type="term" value="F:ATP binding"/>
    <property type="evidence" value="ECO:0007669"/>
    <property type="project" value="UniProtKB-KW"/>
</dbReference>
<comment type="caution">
    <text evidence="6">The sequence shown here is derived from an EMBL/GenBank/DDBJ whole genome shotgun (WGS) entry which is preliminary data.</text>
</comment>
<evidence type="ECO:0000256" key="4">
    <source>
        <dbReference type="ARBA" id="ARBA00022840"/>
    </source>
</evidence>
<name>A0A225DR22_9BACT</name>
<gene>
    <name evidence="6" type="ORF">FRUB_03441</name>
</gene>
<evidence type="ECO:0000256" key="1">
    <source>
        <dbReference type="ARBA" id="ARBA00022741"/>
    </source>
</evidence>
<evidence type="ECO:0000256" key="2">
    <source>
        <dbReference type="ARBA" id="ARBA00022801"/>
    </source>
</evidence>
<dbReference type="GO" id="GO:0016787">
    <property type="term" value="F:hydrolase activity"/>
    <property type="evidence" value="ECO:0007669"/>
    <property type="project" value="UniProtKB-KW"/>
</dbReference>
<feature type="domain" description="DNA2/NAM7 helicase-like C-terminal" evidence="5">
    <location>
        <begin position="1006"/>
        <end position="1142"/>
    </location>
</feature>
<dbReference type="GO" id="GO:0043139">
    <property type="term" value="F:5'-3' DNA helicase activity"/>
    <property type="evidence" value="ECO:0007669"/>
    <property type="project" value="TreeGrafter"/>
</dbReference>
<keyword evidence="1" id="KW-0547">Nucleotide-binding</keyword>
<dbReference type="EMBL" id="NIDE01000004">
    <property type="protein sequence ID" value="OWK43842.1"/>
    <property type="molecule type" value="Genomic_DNA"/>
</dbReference>
<organism evidence="6 7">
    <name type="scientific">Fimbriiglobus ruber</name>
    <dbReference type="NCBI Taxonomy" id="1908690"/>
    <lineage>
        <taxon>Bacteria</taxon>
        <taxon>Pseudomonadati</taxon>
        <taxon>Planctomycetota</taxon>
        <taxon>Planctomycetia</taxon>
        <taxon>Gemmatales</taxon>
        <taxon>Gemmataceae</taxon>
        <taxon>Fimbriiglobus</taxon>
    </lineage>
</organism>
<proteinExistence type="predicted"/>
<evidence type="ECO:0000313" key="7">
    <source>
        <dbReference type="Proteomes" id="UP000214646"/>
    </source>
</evidence>
<accession>A0A225DR22</accession>
<evidence type="ECO:0000256" key="3">
    <source>
        <dbReference type="ARBA" id="ARBA00022806"/>
    </source>
</evidence>
<keyword evidence="3" id="KW-0347">Helicase</keyword>
<dbReference type="Proteomes" id="UP000214646">
    <property type="component" value="Unassembled WGS sequence"/>
</dbReference>
<keyword evidence="2" id="KW-0378">Hydrolase</keyword>
<evidence type="ECO:0000259" key="5">
    <source>
        <dbReference type="Pfam" id="PF13087"/>
    </source>
</evidence>
<protein>
    <recommendedName>
        <fullName evidence="5">DNA2/NAM7 helicase-like C-terminal domain-containing protein</fullName>
    </recommendedName>
</protein>
<dbReference type="InterPro" id="IPR027417">
    <property type="entry name" value="P-loop_NTPase"/>
</dbReference>
<dbReference type="PANTHER" id="PTHR43788">
    <property type="entry name" value="DNA2/NAM7 HELICASE FAMILY MEMBER"/>
    <property type="match status" value="1"/>
</dbReference>
<dbReference type="InterPro" id="IPR047187">
    <property type="entry name" value="SF1_C_Upf1"/>
</dbReference>
<dbReference type="Gene3D" id="3.40.50.300">
    <property type="entry name" value="P-loop containing nucleotide triphosphate hydrolases"/>
    <property type="match status" value="3"/>
</dbReference>
<dbReference type="Pfam" id="PF13087">
    <property type="entry name" value="AAA_12"/>
    <property type="match status" value="1"/>
</dbReference>
<dbReference type="AlphaFoldDB" id="A0A225DR22"/>
<keyword evidence="4" id="KW-0067">ATP-binding</keyword>